<feature type="chain" id="PRO_5028991737" evidence="2">
    <location>
        <begin position="24"/>
        <end position="927"/>
    </location>
</feature>
<sequence length="927" mass="100805">MSSKIGLCCCIFGLFALFGSSVGDVVTKSGDNLLVTGNGTVELYLKSDYVGISIPHQVNCSIGQMLMCFEETEIPNRTYCPYGFRSFLIGKAATSTIWADTWTNTPMESLTVEFHSNGTTFVNNGTYNNNFTLEVSANKSVEVDFVSILSGCDVMLTGPSSGRSELAAMSPPYSKRLKKAVNRLSPELEPPPPPKRRKNAATRKKRNVAVAPPPAIKRKSKTPKRSPPVRSNGTPAAVRSKGTPVRSKPYPCLGNTPPVKPRLPVKTASPALAQRGRPVRSNGTPVPIRSTPYPSLENTPPVKPKLPIKTASPALAQPGPSGHSNGTPVPIRSTPYPCLGNTPPVKPRLPIKTALPELSQPGPSGTSKYDEIPAKKPKLTAQPKPKKAPPPIRKPIPIAPKPRKVTSTSSRPTRVPKRPSKKVPTAMASTESVAGRSFELSRPDSDSNDSDIQVIEPAPPQHVLQPQRTYQVRLLQPKATSRPANPGPIPRPPRGFPCILHRIIPSNALQPSGSGLGRPRHPLIEEPPVTTTSRMVPAQSRPITSVQSSVAAKTVSRIPTPPRPRPPQMPIPIQPRIDEESERNRFRTTNGSSVNGFNVVGRIPTPPPHRLIPAPNPNRRIADGSERNVIRTTNGCSANVPNAVISTSRVSTPPQSRIPRIPTPTRPIAEVSERNGATNGFSVLSGNRIPTPPRPRPPPMPTPIRPRTDDESERNRMRTTNGSSVNAVTSGRLPAPPQSRIPRIPTPTRPIADESERNGATNGSSANDLNAVISGRLPAPPQSRIPRIPTPTRPIAEVSERNGTMNGSSVNDAGISGNRIPTPPRPRPPPPIQPRIDDESQQNRFLQTATVDEFTYFPAESMKQAIEDRLVPTSDLPPNVAEKRPTSEESIPEAPRYPPNYFLAFEFDHEFDWAFEEWPHLRRWTHL</sequence>
<accession>A0A7E4WD42</accession>
<feature type="region of interest" description="Disordered" evidence="1">
    <location>
        <begin position="587"/>
        <end position="622"/>
    </location>
</feature>
<feature type="compositionally biased region" description="Pro residues" evidence="1">
    <location>
        <begin position="559"/>
        <end position="573"/>
    </location>
</feature>
<proteinExistence type="predicted"/>
<feature type="compositionally biased region" description="Basic residues" evidence="1">
    <location>
        <begin position="194"/>
        <end position="207"/>
    </location>
</feature>
<feature type="region of interest" description="Disordered" evidence="1">
    <location>
        <begin position="646"/>
        <end position="841"/>
    </location>
</feature>
<feature type="region of interest" description="Disordered" evidence="1">
    <location>
        <begin position="183"/>
        <end position="467"/>
    </location>
</feature>
<feature type="compositionally biased region" description="Basic and acidic residues" evidence="1">
    <location>
        <begin position="706"/>
        <end position="716"/>
    </location>
</feature>
<feature type="compositionally biased region" description="Pro residues" evidence="1">
    <location>
        <begin position="778"/>
        <end position="792"/>
    </location>
</feature>
<feature type="region of interest" description="Disordered" evidence="1">
    <location>
        <begin position="531"/>
        <end position="573"/>
    </location>
</feature>
<evidence type="ECO:0000256" key="2">
    <source>
        <dbReference type="SAM" id="SignalP"/>
    </source>
</evidence>
<feature type="compositionally biased region" description="Polar residues" evidence="1">
    <location>
        <begin position="718"/>
        <end position="729"/>
    </location>
</feature>
<organism evidence="3 4">
    <name type="scientific">Panagrellus redivivus</name>
    <name type="common">Microworm</name>
    <dbReference type="NCBI Taxonomy" id="6233"/>
    <lineage>
        <taxon>Eukaryota</taxon>
        <taxon>Metazoa</taxon>
        <taxon>Ecdysozoa</taxon>
        <taxon>Nematoda</taxon>
        <taxon>Chromadorea</taxon>
        <taxon>Rhabditida</taxon>
        <taxon>Tylenchina</taxon>
        <taxon>Panagrolaimomorpha</taxon>
        <taxon>Panagrolaimoidea</taxon>
        <taxon>Panagrolaimidae</taxon>
        <taxon>Panagrellus</taxon>
    </lineage>
</organism>
<evidence type="ECO:0000313" key="3">
    <source>
        <dbReference type="Proteomes" id="UP000492821"/>
    </source>
</evidence>
<feature type="compositionally biased region" description="Polar residues" evidence="1">
    <location>
        <begin position="541"/>
        <end position="551"/>
    </location>
</feature>
<feature type="compositionally biased region" description="Pro residues" evidence="1">
    <location>
        <begin position="734"/>
        <end position="748"/>
    </location>
</feature>
<feature type="region of interest" description="Disordered" evidence="1">
    <location>
        <begin position="872"/>
        <end position="895"/>
    </location>
</feature>
<keyword evidence="2" id="KW-0732">Signal</keyword>
<feature type="compositionally biased region" description="Polar residues" evidence="1">
    <location>
        <begin position="758"/>
        <end position="768"/>
    </location>
</feature>
<feature type="compositionally biased region" description="Polar residues" evidence="1">
    <location>
        <begin position="587"/>
        <end position="596"/>
    </location>
</feature>
<reference evidence="3" key="1">
    <citation type="journal article" date="2013" name="Genetics">
        <title>The draft genome and transcriptome of Panagrellus redivivus are shaped by the harsh demands of a free-living lifestyle.</title>
        <authorList>
            <person name="Srinivasan J."/>
            <person name="Dillman A.R."/>
            <person name="Macchietto M.G."/>
            <person name="Heikkinen L."/>
            <person name="Lakso M."/>
            <person name="Fracchia K.M."/>
            <person name="Antoshechkin I."/>
            <person name="Mortazavi A."/>
            <person name="Wong G."/>
            <person name="Sternberg P.W."/>
        </authorList>
    </citation>
    <scope>NUCLEOTIDE SEQUENCE [LARGE SCALE GENOMIC DNA]</scope>
    <source>
        <strain evidence="3">MT8872</strain>
    </source>
</reference>
<keyword evidence="3" id="KW-1185">Reference proteome</keyword>
<feature type="compositionally biased region" description="Pro residues" evidence="1">
    <location>
        <begin position="821"/>
        <end position="833"/>
    </location>
</feature>
<feature type="compositionally biased region" description="Polar residues" evidence="1">
    <location>
        <begin position="801"/>
        <end position="811"/>
    </location>
</feature>
<dbReference type="Proteomes" id="UP000492821">
    <property type="component" value="Unassembled WGS sequence"/>
</dbReference>
<feature type="compositionally biased region" description="Pro residues" evidence="1">
    <location>
        <begin position="388"/>
        <end position="400"/>
    </location>
</feature>
<name>A0A7E4WD42_PANRE</name>
<feature type="compositionally biased region" description="Polar residues" evidence="1">
    <location>
        <begin position="675"/>
        <end position="685"/>
    </location>
</feature>
<evidence type="ECO:0000256" key="1">
    <source>
        <dbReference type="SAM" id="MobiDB-lite"/>
    </source>
</evidence>
<feature type="signal peptide" evidence="2">
    <location>
        <begin position="1"/>
        <end position="23"/>
    </location>
</feature>
<feature type="compositionally biased region" description="Pro residues" evidence="1">
    <location>
        <begin position="690"/>
        <end position="704"/>
    </location>
</feature>
<feature type="compositionally biased region" description="Pro residues" evidence="1">
    <location>
        <begin position="604"/>
        <end position="616"/>
    </location>
</feature>
<evidence type="ECO:0000313" key="4">
    <source>
        <dbReference type="WBParaSite" id="Pan_g9961.t1"/>
    </source>
</evidence>
<protein>
    <submittedName>
        <fullName evidence="4">Proteoglycan 4-like</fullName>
    </submittedName>
</protein>
<dbReference type="AlphaFoldDB" id="A0A7E4WD42"/>
<feature type="compositionally biased region" description="Low complexity" evidence="1">
    <location>
        <begin position="651"/>
        <end position="660"/>
    </location>
</feature>
<dbReference type="WBParaSite" id="Pan_g9961.t1">
    <property type="protein sequence ID" value="Pan_g9961.t1"/>
    <property type="gene ID" value="Pan_g9961"/>
</dbReference>
<reference evidence="4" key="2">
    <citation type="submission" date="2020-10" db="UniProtKB">
        <authorList>
            <consortium name="WormBaseParasite"/>
        </authorList>
    </citation>
    <scope>IDENTIFICATION</scope>
</reference>